<dbReference type="AlphaFoldDB" id="A0A0C1C4X8"/>
<dbReference type="Pfam" id="PF03486">
    <property type="entry name" value="HI0933_like"/>
    <property type="match status" value="1"/>
</dbReference>
<dbReference type="Proteomes" id="UP000031307">
    <property type="component" value="Unassembled WGS sequence"/>
</dbReference>
<dbReference type="PRINTS" id="PR00411">
    <property type="entry name" value="PNDRDTASEI"/>
</dbReference>
<accession>A0A0C1C4X8</accession>
<name>A0A0C1C4X8_9BACT</name>
<dbReference type="PANTHER" id="PTHR42887">
    <property type="entry name" value="OS12G0638800 PROTEIN"/>
    <property type="match status" value="1"/>
</dbReference>
<dbReference type="InterPro" id="IPR055178">
    <property type="entry name" value="RsdA/BaiN/AoA(So)-like_dom"/>
</dbReference>
<evidence type="ECO:0000256" key="2">
    <source>
        <dbReference type="ARBA" id="ARBA00022630"/>
    </source>
</evidence>
<dbReference type="InterPro" id="IPR004792">
    <property type="entry name" value="BaiN-like"/>
</dbReference>
<feature type="domain" description="RsdA/BaiN/AoA(So)-like insert" evidence="5">
    <location>
        <begin position="190"/>
        <end position="351"/>
    </location>
</feature>
<dbReference type="NCBIfam" id="TIGR00275">
    <property type="entry name" value="aminoacetone oxidase family FAD-binding enzyme"/>
    <property type="match status" value="1"/>
</dbReference>
<sequence>MEFSMSLNCVVIGGGAAGFFGAIACAQKNPLAQVTILEKTRQVLAKVRVSGGGRCNVTHSCFEPAQLVKNYPRGNKALLGPFHRFQPRDTIEWFERRGVILKTEEDGRMFPITDTSQTIIDCLTQEARKAKVNVKLESGIERIEREEGAFKLFLSNGECLHADRLLLATGSHPLAHQWAASLGHTIVPPVPSLFTFNIQNFSLKELAGISVEQAEVKIDGTSLAQSGPLLITHWGFSGPAALKLSAWGARDLHQKGYKGIFVINWISAFQAERVISTLQQWRKDFPRRSLGSENPFSLPRQLWKVLLTRAEIDTEKKWVNVDNASLNRLVQCLREDRYPIEGKSTYKQEFVTCGGIHLDEINFKTMESRKCPHLYFAGEVLDIDGVTGGFNFQNAWTTSWLAGQAMAIEE</sequence>
<comment type="cofactor">
    <cofactor evidence="1">
        <name>FAD</name>
        <dbReference type="ChEBI" id="CHEBI:57692"/>
    </cofactor>
</comment>
<evidence type="ECO:0000259" key="4">
    <source>
        <dbReference type="Pfam" id="PF03486"/>
    </source>
</evidence>
<protein>
    <submittedName>
        <fullName evidence="6">Uncharacterized protein</fullName>
    </submittedName>
</protein>
<dbReference type="Pfam" id="PF22780">
    <property type="entry name" value="HI0933_like_1st"/>
    <property type="match status" value="1"/>
</dbReference>
<dbReference type="InterPro" id="IPR036188">
    <property type="entry name" value="FAD/NAD-bd_sf"/>
</dbReference>
<dbReference type="Gene3D" id="1.10.8.260">
    <property type="entry name" value="HI0933 insert domain-like"/>
    <property type="match status" value="1"/>
</dbReference>
<dbReference type="SUPFAM" id="SSF51905">
    <property type="entry name" value="FAD/NAD(P)-binding domain"/>
    <property type="match status" value="1"/>
</dbReference>
<dbReference type="PRINTS" id="PR00368">
    <property type="entry name" value="FADPNR"/>
</dbReference>
<evidence type="ECO:0000313" key="7">
    <source>
        <dbReference type="Proteomes" id="UP000031307"/>
    </source>
</evidence>
<keyword evidence="3" id="KW-0274">FAD</keyword>
<reference evidence="6 7" key="1">
    <citation type="journal article" date="2014" name="Mol. Biol. Evol.">
        <title>Massive expansion of Ubiquitination-related gene families within the Chlamydiae.</title>
        <authorList>
            <person name="Domman D."/>
            <person name="Collingro A."/>
            <person name="Lagkouvardos I."/>
            <person name="Gehre L."/>
            <person name="Weinmaier T."/>
            <person name="Rattei T."/>
            <person name="Subtil A."/>
            <person name="Horn M."/>
        </authorList>
    </citation>
    <scope>NUCLEOTIDE SEQUENCE [LARGE SCALE GENOMIC DNA]</scope>
    <source>
        <strain evidence="6 7">OEW1</strain>
    </source>
</reference>
<proteinExistence type="predicted"/>
<organism evidence="6 7">
    <name type="scientific">Parachlamydia acanthamoebae</name>
    <dbReference type="NCBI Taxonomy" id="83552"/>
    <lineage>
        <taxon>Bacteria</taxon>
        <taxon>Pseudomonadati</taxon>
        <taxon>Chlamydiota</taxon>
        <taxon>Chlamydiia</taxon>
        <taxon>Parachlamydiales</taxon>
        <taxon>Parachlamydiaceae</taxon>
        <taxon>Parachlamydia</taxon>
    </lineage>
</organism>
<dbReference type="EMBL" id="JSAM01000125">
    <property type="protein sequence ID" value="KIA76280.1"/>
    <property type="molecule type" value="Genomic_DNA"/>
</dbReference>
<evidence type="ECO:0000259" key="5">
    <source>
        <dbReference type="Pfam" id="PF22780"/>
    </source>
</evidence>
<dbReference type="Gene3D" id="3.50.50.60">
    <property type="entry name" value="FAD/NAD(P)-binding domain"/>
    <property type="match status" value="1"/>
</dbReference>
<feature type="domain" description="RsdA/BaiN/AoA(So)-like Rossmann fold-like" evidence="4">
    <location>
        <begin position="9"/>
        <end position="404"/>
    </location>
</feature>
<evidence type="ECO:0000313" key="6">
    <source>
        <dbReference type="EMBL" id="KIA76280.1"/>
    </source>
</evidence>
<evidence type="ECO:0000256" key="3">
    <source>
        <dbReference type="ARBA" id="ARBA00022827"/>
    </source>
</evidence>
<dbReference type="PANTHER" id="PTHR42887:SF2">
    <property type="entry name" value="OS12G0638800 PROTEIN"/>
    <property type="match status" value="1"/>
</dbReference>
<evidence type="ECO:0000256" key="1">
    <source>
        <dbReference type="ARBA" id="ARBA00001974"/>
    </source>
</evidence>
<dbReference type="SUPFAM" id="SSF160996">
    <property type="entry name" value="HI0933 insert domain-like"/>
    <property type="match status" value="1"/>
</dbReference>
<dbReference type="InterPro" id="IPR057661">
    <property type="entry name" value="RsdA/BaiN/AoA(So)_Rossmann"/>
</dbReference>
<comment type="caution">
    <text evidence="6">The sequence shown here is derived from an EMBL/GenBank/DDBJ whole genome shotgun (WGS) entry which is preliminary data.</text>
</comment>
<keyword evidence="2" id="KW-0285">Flavoprotein</keyword>
<dbReference type="InterPro" id="IPR023166">
    <property type="entry name" value="BaiN-like_dom_sf"/>
</dbReference>
<gene>
    <name evidence="6" type="ORF">DB43_AO00190</name>
</gene>
<dbReference type="PATRIC" id="fig|83552.4.peg.2627"/>
<dbReference type="Gene3D" id="2.40.30.10">
    <property type="entry name" value="Translation factors"/>
    <property type="match status" value="1"/>
</dbReference>